<organism evidence="2 3">
    <name type="scientific">Colletotrichum navitas</name>
    <dbReference type="NCBI Taxonomy" id="681940"/>
    <lineage>
        <taxon>Eukaryota</taxon>
        <taxon>Fungi</taxon>
        <taxon>Dikarya</taxon>
        <taxon>Ascomycota</taxon>
        <taxon>Pezizomycotina</taxon>
        <taxon>Sordariomycetes</taxon>
        <taxon>Hypocreomycetidae</taxon>
        <taxon>Glomerellales</taxon>
        <taxon>Glomerellaceae</taxon>
        <taxon>Colletotrichum</taxon>
        <taxon>Colletotrichum graminicola species complex</taxon>
    </lineage>
</organism>
<name>A0AAD8PLD1_9PEZI</name>
<evidence type="ECO:0000256" key="1">
    <source>
        <dbReference type="SAM" id="Phobius"/>
    </source>
</evidence>
<proteinExistence type="predicted"/>
<comment type="caution">
    <text evidence="2">The sequence shown here is derived from an EMBL/GenBank/DDBJ whole genome shotgun (WGS) entry which is preliminary data.</text>
</comment>
<keyword evidence="1" id="KW-0812">Transmembrane</keyword>
<dbReference type="Proteomes" id="UP001230504">
    <property type="component" value="Unassembled WGS sequence"/>
</dbReference>
<dbReference type="GeneID" id="85444646"/>
<reference evidence="2" key="1">
    <citation type="submission" date="2021-06" db="EMBL/GenBank/DDBJ databases">
        <title>Comparative genomics, transcriptomics and evolutionary studies reveal genomic signatures of adaptation to plant cell wall in hemibiotrophic fungi.</title>
        <authorList>
            <consortium name="DOE Joint Genome Institute"/>
            <person name="Baroncelli R."/>
            <person name="Diaz J.F."/>
            <person name="Benocci T."/>
            <person name="Peng M."/>
            <person name="Battaglia E."/>
            <person name="Haridas S."/>
            <person name="Andreopoulos W."/>
            <person name="Labutti K."/>
            <person name="Pangilinan J."/>
            <person name="Floch G.L."/>
            <person name="Makela M.R."/>
            <person name="Henrissat B."/>
            <person name="Grigoriev I.V."/>
            <person name="Crouch J.A."/>
            <person name="De Vries R.P."/>
            <person name="Sukno S.A."/>
            <person name="Thon M.R."/>
        </authorList>
    </citation>
    <scope>NUCLEOTIDE SEQUENCE</scope>
    <source>
        <strain evidence="2">CBS 125086</strain>
    </source>
</reference>
<dbReference type="AlphaFoldDB" id="A0AAD8PLD1"/>
<keyword evidence="1" id="KW-1133">Transmembrane helix</keyword>
<evidence type="ECO:0000313" key="2">
    <source>
        <dbReference type="EMBL" id="KAK1569825.1"/>
    </source>
</evidence>
<feature type="transmembrane region" description="Helical" evidence="1">
    <location>
        <begin position="293"/>
        <end position="315"/>
    </location>
</feature>
<keyword evidence="1" id="KW-0472">Membrane</keyword>
<protein>
    <submittedName>
        <fullName evidence="2">Uncharacterized protein</fullName>
    </submittedName>
</protein>
<dbReference type="EMBL" id="JAHLJV010000122">
    <property type="protein sequence ID" value="KAK1569825.1"/>
    <property type="molecule type" value="Genomic_DNA"/>
</dbReference>
<sequence>MRTDDPKGLAKHVNHVEPVHKILEYYGWRDEGEVGEEAWIPTWNSGGQFKAWISTNSKNSRQAAAHADAEPMLPETETVVVPVDGHQPRCRFIQGDDTPTDENPAVPERALASCAVPGMVTNDPFITRQTDRRRWNCHACPRLLVAVRSSLPTWLSTSASSASRFAFPASASLLRLHLVRGPPSSSTSFSPPPEYHDDEDVQIESRSQSFELCFHADFAGKPDPISLHLFSSSSSSPILSPSSIISDARSVVLYRYKPAPLLKTPPPPFYIHELPQLLNLTDAKDTKASSPSVLLLLFIPSADFLLIGLIVYYLLGFPSPYISSSPFSFGIAGHAPPSSTYLVRIEGTSIEPVNLHHELLPIESKNFSLSTQVPNVFADEGLPPLLGEFDRVAGYTCQDASVYMASRPVYAAAAAAAAAGNVSENLDADIRLLCYSVQIHIHNAIFPWSRLLNTDPNRSSNTNLLFTASLLSDATEAGANYRAIARA</sequence>
<gene>
    <name evidence="2" type="ORF">LY79DRAFT_584479</name>
</gene>
<evidence type="ECO:0000313" key="3">
    <source>
        <dbReference type="Proteomes" id="UP001230504"/>
    </source>
</evidence>
<accession>A0AAD8PLD1</accession>
<keyword evidence="3" id="KW-1185">Reference proteome</keyword>
<dbReference type="RefSeq" id="XP_060408028.1">
    <property type="nucleotide sequence ID" value="XM_060560406.1"/>
</dbReference>